<dbReference type="SUPFAM" id="SSF48726">
    <property type="entry name" value="Immunoglobulin"/>
    <property type="match status" value="1"/>
</dbReference>
<dbReference type="PANTHER" id="PTHR24100">
    <property type="entry name" value="BUTYROPHILIN"/>
    <property type="match status" value="1"/>
</dbReference>
<dbReference type="InterPro" id="IPR007110">
    <property type="entry name" value="Ig-like_dom"/>
</dbReference>
<evidence type="ECO:0000259" key="5">
    <source>
        <dbReference type="PROSITE" id="PS50835"/>
    </source>
</evidence>
<comment type="subcellular location">
    <subcellularLocation>
        <location evidence="1">Membrane</location>
    </subcellularLocation>
</comment>
<dbReference type="Gene3D" id="2.60.40.10">
    <property type="entry name" value="Immunoglobulins"/>
    <property type="match status" value="1"/>
</dbReference>
<dbReference type="InterPro" id="IPR013783">
    <property type="entry name" value="Ig-like_fold"/>
</dbReference>
<dbReference type="SMART" id="SM00406">
    <property type="entry name" value="IGv"/>
    <property type="match status" value="1"/>
</dbReference>
<evidence type="ECO:0000313" key="6">
    <source>
        <dbReference type="Ensembl" id="ENSAMXP00005009938.1"/>
    </source>
</evidence>
<evidence type="ECO:0000313" key="7">
    <source>
        <dbReference type="Proteomes" id="UP000694621"/>
    </source>
</evidence>
<evidence type="ECO:0000256" key="3">
    <source>
        <dbReference type="ARBA" id="ARBA00023319"/>
    </source>
</evidence>
<protein>
    <recommendedName>
        <fullName evidence="5">Ig-like domain-containing protein</fullName>
    </recommendedName>
</protein>
<dbReference type="GO" id="GO:0001817">
    <property type="term" value="P:regulation of cytokine production"/>
    <property type="evidence" value="ECO:0007669"/>
    <property type="project" value="TreeGrafter"/>
</dbReference>
<feature type="signal peptide" evidence="4">
    <location>
        <begin position="1"/>
        <end position="19"/>
    </location>
</feature>
<keyword evidence="3" id="KW-0393">Immunoglobulin domain</keyword>
<accession>A0A8B9H8W2</accession>
<dbReference type="Proteomes" id="UP000694621">
    <property type="component" value="Unplaced"/>
</dbReference>
<evidence type="ECO:0000256" key="2">
    <source>
        <dbReference type="ARBA" id="ARBA00023136"/>
    </source>
</evidence>
<dbReference type="InterPro" id="IPR050504">
    <property type="entry name" value="IgSF_BTN/MOG"/>
</dbReference>
<dbReference type="GO" id="GO:0009897">
    <property type="term" value="C:external side of plasma membrane"/>
    <property type="evidence" value="ECO:0007669"/>
    <property type="project" value="TreeGrafter"/>
</dbReference>
<evidence type="ECO:0000256" key="1">
    <source>
        <dbReference type="ARBA" id="ARBA00004370"/>
    </source>
</evidence>
<dbReference type="SMART" id="SM00409">
    <property type="entry name" value="IG"/>
    <property type="match status" value="1"/>
</dbReference>
<dbReference type="GO" id="GO:0050852">
    <property type="term" value="P:T cell receptor signaling pathway"/>
    <property type="evidence" value="ECO:0007669"/>
    <property type="project" value="TreeGrafter"/>
</dbReference>
<name>A0A8B9H8W2_ASTMX</name>
<proteinExistence type="predicted"/>
<dbReference type="PANTHER" id="PTHR24100:SF130">
    <property type="entry name" value="BUTYROPHILIN-LIKE PROTEIN 9"/>
    <property type="match status" value="1"/>
</dbReference>
<keyword evidence="4" id="KW-0732">Signal</keyword>
<reference evidence="6" key="1">
    <citation type="submission" date="2025-08" db="UniProtKB">
        <authorList>
            <consortium name="Ensembl"/>
        </authorList>
    </citation>
    <scope>IDENTIFICATION</scope>
</reference>
<feature type="domain" description="Ig-like" evidence="5">
    <location>
        <begin position="22"/>
        <end position="136"/>
    </location>
</feature>
<dbReference type="Pfam" id="PF07686">
    <property type="entry name" value="V-set"/>
    <property type="match status" value="1"/>
</dbReference>
<dbReference type="AlphaFoldDB" id="A0A8B9H8W2"/>
<dbReference type="Ensembl" id="ENSAMXT00005011063.1">
    <property type="protein sequence ID" value="ENSAMXP00005009938.1"/>
    <property type="gene ID" value="ENSAMXG00005005599.1"/>
</dbReference>
<dbReference type="InterPro" id="IPR003599">
    <property type="entry name" value="Ig_sub"/>
</dbReference>
<dbReference type="FunFam" id="2.60.40.10:FF:000208">
    <property type="entry name" value="Butyrophilin subfamily 1 member A1"/>
    <property type="match status" value="1"/>
</dbReference>
<dbReference type="InterPro" id="IPR036179">
    <property type="entry name" value="Ig-like_dom_sf"/>
</dbReference>
<feature type="chain" id="PRO_5034891455" description="Ig-like domain-containing protein" evidence="4">
    <location>
        <begin position="20"/>
        <end position="143"/>
    </location>
</feature>
<sequence>YVSAAMFLIWICSSSVLLSFSPSSDFTLLVPDGSVSAQLGSSAVLPCGVSPPSNAETFEVRWYRNSYNNPVLLYKDLKVEESIGDPQYRGRASLVGDLQKGNVSLKLMNIVVADMGKYVCFVKSVAWYEEAKLNLTVKGKAAS</sequence>
<dbReference type="PROSITE" id="PS50835">
    <property type="entry name" value="IG_LIKE"/>
    <property type="match status" value="1"/>
</dbReference>
<keyword evidence="2" id="KW-0472">Membrane</keyword>
<dbReference type="GO" id="GO:0005102">
    <property type="term" value="F:signaling receptor binding"/>
    <property type="evidence" value="ECO:0007669"/>
    <property type="project" value="TreeGrafter"/>
</dbReference>
<evidence type="ECO:0000256" key="4">
    <source>
        <dbReference type="SAM" id="SignalP"/>
    </source>
</evidence>
<organism evidence="6 7">
    <name type="scientific">Astyanax mexicanus</name>
    <name type="common">Blind cave fish</name>
    <name type="synonym">Astyanax fasciatus mexicanus</name>
    <dbReference type="NCBI Taxonomy" id="7994"/>
    <lineage>
        <taxon>Eukaryota</taxon>
        <taxon>Metazoa</taxon>
        <taxon>Chordata</taxon>
        <taxon>Craniata</taxon>
        <taxon>Vertebrata</taxon>
        <taxon>Euteleostomi</taxon>
        <taxon>Actinopterygii</taxon>
        <taxon>Neopterygii</taxon>
        <taxon>Teleostei</taxon>
        <taxon>Ostariophysi</taxon>
        <taxon>Characiformes</taxon>
        <taxon>Characoidei</taxon>
        <taxon>Acestrorhamphidae</taxon>
        <taxon>Acestrorhamphinae</taxon>
        <taxon>Astyanax</taxon>
    </lineage>
</organism>
<dbReference type="InterPro" id="IPR013106">
    <property type="entry name" value="Ig_V-set"/>
</dbReference>